<dbReference type="RefSeq" id="WP_005454858.1">
    <property type="nucleotide sequence ID" value="NZ_CAJDZF010000006.1"/>
</dbReference>
<feature type="domain" description="Outer membrane protein beta-barrel" evidence="3">
    <location>
        <begin position="6"/>
        <end position="170"/>
    </location>
</feature>
<dbReference type="EMBL" id="JAUHGG010000001">
    <property type="protein sequence ID" value="MDS1819933.1"/>
    <property type="molecule type" value="Genomic_DNA"/>
</dbReference>
<dbReference type="Proteomes" id="UP000726777">
    <property type="component" value="Unassembled WGS sequence"/>
</dbReference>
<dbReference type="SUPFAM" id="SSF56925">
    <property type="entry name" value="OMPA-like"/>
    <property type="match status" value="1"/>
</dbReference>
<dbReference type="Proteomes" id="UP000464718">
    <property type="component" value="Chromosome i"/>
</dbReference>
<keyword evidence="1 2" id="KW-0732">Signal</keyword>
<dbReference type="OMA" id="GVSYMYG"/>
<evidence type="ECO:0000313" key="9">
    <source>
        <dbReference type="EMBL" id="NMU87949.1"/>
    </source>
</evidence>
<dbReference type="Proteomes" id="UP000518904">
    <property type="component" value="Unassembled WGS sequence"/>
</dbReference>
<dbReference type="AlphaFoldDB" id="A0A072L200"/>
<evidence type="ECO:0000313" key="4">
    <source>
        <dbReference type="EMBL" id="HAS6678002.1"/>
    </source>
</evidence>
<evidence type="ECO:0000313" key="11">
    <source>
        <dbReference type="EMBL" id="TXN16040.1"/>
    </source>
</evidence>
<reference evidence="4" key="2">
    <citation type="journal article" date="2018" name="Genome Biol.">
        <title>SKESA: strategic k-mer extension for scrupulous assemblies.</title>
        <authorList>
            <person name="Souvorov A."/>
            <person name="Agarwala R."/>
            <person name="Lipman D.J."/>
        </authorList>
    </citation>
    <scope>NUCLEOTIDE SEQUENCE</scope>
    <source>
        <strain evidence="4">1930</strain>
    </source>
</reference>
<evidence type="ECO:0000259" key="3">
    <source>
        <dbReference type="Pfam" id="PF13505"/>
    </source>
</evidence>
<evidence type="ECO:0000256" key="1">
    <source>
        <dbReference type="ARBA" id="ARBA00022729"/>
    </source>
</evidence>
<proteinExistence type="predicted"/>
<evidence type="ECO:0000313" key="13">
    <source>
        <dbReference type="EMBL" id="WAT91643.1"/>
    </source>
</evidence>
<dbReference type="Proteomes" id="UP000037697">
    <property type="component" value="Unassembled WGS sequence"/>
</dbReference>
<dbReference type="EMBL" id="JACVHL010000013">
    <property type="protein sequence ID" value="MCC3806154.1"/>
    <property type="molecule type" value="Genomic_DNA"/>
</dbReference>
<reference evidence="12" key="8">
    <citation type="submission" date="2022-05" db="EMBL/GenBank/DDBJ databases">
        <title>Megaplasmid of Vibrio parahaemolyticus.</title>
        <authorList>
            <person name="Strauch E."/>
            <person name="Borowiak M."/>
        </authorList>
    </citation>
    <scope>NUCLEOTIDE SEQUENCE</scope>
    <source>
        <strain evidence="12">16-VB00198</strain>
    </source>
</reference>
<reference evidence="10 16" key="3">
    <citation type="submission" date="2018-12" db="EMBL/GenBank/DDBJ databases">
        <title>Genomic insights into the evolutionary origins and pathogenicity of five Vibrio parahaemolyticus strains isolated from the shrimp with acute hepatopancreatic necrosis disease (AHPND).</title>
        <authorList>
            <person name="Yang Q."/>
            <person name="Dong X."/>
            <person name="Xie G."/>
            <person name="Fu S."/>
            <person name="Zou P."/>
            <person name="Sun J."/>
            <person name="Wang Y."/>
            <person name="Huang J."/>
        </authorList>
    </citation>
    <scope>NUCLEOTIDE SEQUENCE [LARGE SCALE GENOMIC DNA]</scope>
    <source>
        <strain evidence="10 16">20160303005-1</strain>
    </source>
</reference>
<reference evidence="7" key="10">
    <citation type="submission" date="2023-06" db="EMBL/GenBank/DDBJ databases">
        <title>Genomic Diversity of Vibrio spp. and Metagenomic Analysis of Pathogens in Florida Gulf Coastal Waters Following Hurricane Ian.</title>
        <authorList>
            <person name="Brumfield K.D."/>
        </authorList>
    </citation>
    <scope>NUCLEOTIDE SEQUENCE</scope>
    <source>
        <strain evidence="7">WBS2B-138</strain>
    </source>
</reference>
<sequence>MKTKLSLLALALCSTSVLADSWIYAGGQIGQSDIDGENDTTYGVHVGTGILPLIGIEVGYFNHGKVDLSFGGNKGDADFTSFYLAAKPSIDFGPLHVYAKGGINAFNVDYNGGLSSVSKDDGVSYMYGVGAEYFLLDNISVGASYQSFGVDINGDSDNLSSFTGNVTFHFL</sequence>
<evidence type="ECO:0000313" key="17">
    <source>
        <dbReference type="Proteomes" id="UP000518904"/>
    </source>
</evidence>
<dbReference type="GeneID" id="1188962"/>
<feature type="signal peptide" evidence="2">
    <location>
        <begin position="1"/>
        <end position="19"/>
    </location>
</feature>
<reference evidence="13" key="9">
    <citation type="submission" date="2022-12" db="EMBL/GenBank/DDBJ databases">
        <title>Vibrio parahaemolyticus become highly virulent by producing novel Tc toxins.</title>
        <authorList>
            <person name="Yang F."/>
            <person name="You Y."/>
            <person name="Lai Q."/>
            <person name="Xu L."/>
            <person name="Li F."/>
        </authorList>
    </citation>
    <scope>NUCLEOTIDE SEQUENCE</scope>
    <source>
        <strain evidence="13">Vp-HL-202005</strain>
    </source>
</reference>
<dbReference type="InterPro" id="IPR011250">
    <property type="entry name" value="OMP/PagP_B-barrel"/>
</dbReference>
<reference evidence="11 15" key="4">
    <citation type="submission" date="2019-08" db="EMBL/GenBank/DDBJ databases">
        <title>Emerging of two pre-pandemic pathogenic O4:KUT lineages of Vibrio parahaemolyticus in coastal eastern China.</title>
        <authorList>
            <person name="Yu H."/>
        </authorList>
    </citation>
    <scope>NUCLEOTIDE SEQUENCE [LARGE SCALE GENOMIC DNA]</scope>
    <source>
        <strain evidence="11 15">HZ17-383</strain>
    </source>
</reference>
<dbReference type="EMBL" id="VRMQ01000002">
    <property type="protein sequence ID" value="TXN16040.1"/>
    <property type="molecule type" value="Genomic_DNA"/>
</dbReference>
<evidence type="ECO:0000313" key="8">
    <source>
        <dbReference type="EMBL" id="NMU30143.1"/>
    </source>
</evidence>
<evidence type="ECO:0000313" key="15">
    <source>
        <dbReference type="Proteomes" id="UP000321504"/>
    </source>
</evidence>
<organism evidence="6 19">
    <name type="scientific">Vibrio parahaemolyticus</name>
    <dbReference type="NCBI Taxonomy" id="670"/>
    <lineage>
        <taxon>Bacteria</taxon>
        <taxon>Pseudomonadati</taxon>
        <taxon>Pseudomonadota</taxon>
        <taxon>Gammaproteobacteria</taxon>
        <taxon>Vibrionales</taxon>
        <taxon>Vibrionaceae</taxon>
        <taxon>Vibrio</taxon>
    </lineage>
</organism>
<dbReference type="InterPro" id="IPR027385">
    <property type="entry name" value="Beta-barrel_OMP"/>
</dbReference>
<reference evidence="5 14" key="1">
    <citation type="submission" date="2015-07" db="EMBL/GenBank/DDBJ databases">
        <title>Foodborne Vibrio parahaemolyticus Isolates.</title>
        <authorList>
            <person name="Ronholm J."/>
            <person name="Petronella N."/>
            <person name="Kenwell R."/>
            <person name="Banerjee S."/>
        </authorList>
    </citation>
    <scope>NUCLEOTIDE SEQUENCE [LARGE SCALE GENOMIC DNA]</scope>
    <source>
        <strain evidence="5 14">HS-06-05</strain>
    </source>
</reference>
<dbReference type="EMBL" id="JABCLB010002834">
    <property type="protein sequence ID" value="NMU87949.1"/>
    <property type="molecule type" value="Genomic_DNA"/>
</dbReference>
<reference evidence="17 18" key="6">
    <citation type="submission" date="2020-04" db="EMBL/GenBank/DDBJ databases">
        <title>Whole-genome sequencing of Vibrio spp. from China reveals different genetic environments of blaCTX-M-14 among diverse lineages.</title>
        <authorList>
            <person name="Zheng Z."/>
            <person name="Ye L."/>
            <person name="Chen S."/>
        </authorList>
    </citation>
    <scope>NUCLEOTIDE SEQUENCE [LARGE SCALE GENOMIC DNA]</scope>
    <source>
        <strain evidence="9 17">Vb0551</strain>
        <strain evidence="8 18">Vb0574</strain>
    </source>
</reference>
<evidence type="ECO:0000313" key="6">
    <source>
        <dbReference type="EMBL" id="MCC3806154.1"/>
    </source>
</evidence>
<evidence type="ECO:0000313" key="14">
    <source>
        <dbReference type="Proteomes" id="UP000037697"/>
    </source>
</evidence>
<reference evidence="4" key="5">
    <citation type="submission" date="2019-12" db="EMBL/GenBank/DDBJ databases">
        <authorList>
            <consortium name="NCBI Pathogen Detection Project"/>
        </authorList>
    </citation>
    <scope>NUCLEOTIDE SEQUENCE</scope>
    <source>
        <strain evidence="4">1930</strain>
    </source>
</reference>
<protein>
    <submittedName>
        <fullName evidence="6">Outer membrane beta-barrel protein</fullName>
    </submittedName>
    <submittedName>
        <fullName evidence="10">Porin family protein</fullName>
    </submittedName>
</protein>
<dbReference type="Pfam" id="PF13505">
    <property type="entry name" value="OMP_b-brl"/>
    <property type="match status" value="1"/>
</dbReference>
<evidence type="ECO:0000313" key="18">
    <source>
        <dbReference type="Proteomes" id="UP000555836"/>
    </source>
</evidence>
<dbReference type="OrthoDB" id="5622477at2"/>
<accession>A0A072L200</accession>
<dbReference type="Proteomes" id="UP001253193">
    <property type="component" value="Unassembled WGS sequence"/>
</dbReference>
<evidence type="ECO:0000313" key="12">
    <source>
        <dbReference type="EMBL" id="UYV25054.1"/>
    </source>
</evidence>
<dbReference type="EMBL" id="LIRS01000154">
    <property type="protein sequence ID" value="KOY19074.1"/>
    <property type="molecule type" value="Genomic_DNA"/>
</dbReference>
<dbReference type="Proteomes" id="UP000856022">
    <property type="component" value="Unassembled WGS sequence"/>
</dbReference>
<evidence type="ECO:0000313" key="5">
    <source>
        <dbReference type="EMBL" id="KOY19074.1"/>
    </source>
</evidence>
<dbReference type="Gene3D" id="2.40.160.20">
    <property type="match status" value="1"/>
</dbReference>
<evidence type="ECO:0000313" key="19">
    <source>
        <dbReference type="Proteomes" id="UP000726777"/>
    </source>
</evidence>
<dbReference type="EMBL" id="CP034298">
    <property type="protein sequence ID" value="QHH09277.1"/>
    <property type="molecule type" value="Genomic_DNA"/>
</dbReference>
<evidence type="ECO:0000313" key="16">
    <source>
        <dbReference type="Proteomes" id="UP000464718"/>
    </source>
</evidence>
<evidence type="ECO:0000313" key="7">
    <source>
        <dbReference type="EMBL" id="MDS1819933.1"/>
    </source>
</evidence>
<dbReference type="EMBL" id="JABCLD010002361">
    <property type="protein sequence ID" value="NMU30143.1"/>
    <property type="molecule type" value="Genomic_DNA"/>
</dbReference>
<dbReference type="Proteomes" id="UP000555836">
    <property type="component" value="Unassembled WGS sequence"/>
</dbReference>
<reference evidence="6" key="7">
    <citation type="submission" date="2020-09" db="EMBL/GenBank/DDBJ databases">
        <title>Genome sequence of Vibrio parahaemolyticus isolates.</title>
        <authorList>
            <person name="Hammerl J.A."/>
            <person name="Strauch E."/>
        </authorList>
    </citation>
    <scope>NUCLEOTIDE SEQUENCE</scope>
    <source>
        <strain evidence="6">17-VB00146</strain>
    </source>
</reference>
<name>A0A072L200_VIBPH</name>
<dbReference type="Proteomes" id="UP000321504">
    <property type="component" value="Unassembled WGS sequence"/>
</dbReference>
<evidence type="ECO:0000313" key="10">
    <source>
        <dbReference type="EMBL" id="QHH09277.1"/>
    </source>
</evidence>
<dbReference type="Proteomes" id="UP001163036">
    <property type="component" value="Chromosome 1"/>
</dbReference>
<dbReference type="Proteomes" id="UP001156560">
    <property type="component" value="Chromosome 1"/>
</dbReference>
<dbReference type="EMBL" id="CP114194">
    <property type="protein sequence ID" value="WAT91643.1"/>
    <property type="molecule type" value="Genomic_DNA"/>
</dbReference>
<feature type="chain" id="PRO_5015027905" evidence="2">
    <location>
        <begin position="20"/>
        <end position="171"/>
    </location>
</feature>
<dbReference type="EMBL" id="CP097355">
    <property type="protein sequence ID" value="UYV25054.1"/>
    <property type="molecule type" value="Genomic_DNA"/>
</dbReference>
<gene>
    <name evidence="5" type="ORF">ACX05_25675</name>
    <name evidence="10" type="ORF">EHC69_07775</name>
    <name evidence="11" type="ORF">FVP01_08705</name>
    <name evidence="9" type="ORF">HKB16_34440</name>
    <name evidence="8" type="ORF">HKB21_31525</name>
    <name evidence="4" type="ORF">I7278_14395</name>
    <name evidence="6" type="ORF">IB292_13965</name>
    <name evidence="12" type="ORF">M5598_08065</name>
    <name evidence="13" type="ORF">O1Q84_07425</name>
    <name evidence="7" type="ORF">QX249_04655</name>
</gene>
<dbReference type="EMBL" id="DACQKT010000006">
    <property type="protein sequence ID" value="HAS6678002.1"/>
    <property type="molecule type" value="Genomic_DNA"/>
</dbReference>
<evidence type="ECO:0000256" key="2">
    <source>
        <dbReference type="SAM" id="SignalP"/>
    </source>
</evidence>